<keyword evidence="1" id="KW-0732">Signal</keyword>
<dbReference type="PROSITE" id="PS51257">
    <property type="entry name" value="PROKAR_LIPOPROTEIN"/>
    <property type="match status" value="1"/>
</dbReference>
<comment type="caution">
    <text evidence="2">The sequence shown here is derived from an EMBL/GenBank/DDBJ whole genome shotgun (WGS) entry which is preliminary data.</text>
</comment>
<dbReference type="RefSeq" id="WP_157305891.1">
    <property type="nucleotide sequence ID" value="NZ_WRXN01000003.1"/>
</dbReference>
<feature type="chain" id="PRO_5029852014" description="Auto-transporter adhesin head GIN domain-containing protein" evidence="1">
    <location>
        <begin position="21"/>
        <end position="250"/>
    </location>
</feature>
<keyword evidence="3" id="KW-1185">Reference proteome</keyword>
<evidence type="ECO:0000256" key="1">
    <source>
        <dbReference type="SAM" id="SignalP"/>
    </source>
</evidence>
<dbReference type="Proteomes" id="UP000461730">
    <property type="component" value="Unassembled WGS sequence"/>
</dbReference>
<proteinExistence type="predicted"/>
<protein>
    <recommendedName>
        <fullName evidence="4">Auto-transporter adhesin head GIN domain-containing protein</fullName>
    </recommendedName>
</protein>
<evidence type="ECO:0008006" key="4">
    <source>
        <dbReference type="Google" id="ProtNLM"/>
    </source>
</evidence>
<gene>
    <name evidence="2" type="ORF">GO493_09390</name>
</gene>
<name>A0A7K1U2D8_9BACT</name>
<sequence>MKTCSLRFVGLLAITALVFTGCSKQTSNETTERPDGSATINYDLAAVNPSGTITADADGAARLSTIMNDPSIASFPALRFDLTWDSVIFRFRELRFQAVSGPDEINLSIKTDRDINILDSVSLGSIMVPIGTFEQVKVYLRVEGDTVRPAIKMNGRITWQGSDIPIDVVVVGKIEVMAEGKDVVISENGLGLLGDLKIDLSVILSKLKIGDFEGSFENGKLTLTINLNKNPNNGLKKAFDGSMSVEHKRK</sequence>
<reference evidence="2 3" key="1">
    <citation type="submission" date="2019-12" db="EMBL/GenBank/DDBJ databases">
        <title>Chitinophaga sp. strain ysch24 (GDMCC 1.1355), whole genome shotgun sequence.</title>
        <authorList>
            <person name="Zhang X."/>
        </authorList>
    </citation>
    <scope>NUCLEOTIDE SEQUENCE [LARGE SCALE GENOMIC DNA]</scope>
    <source>
        <strain evidence="3">ysch24</strain>
    </source>
</reference>
<feature type="signal peptide" evidence="1">
    <location>
        <begin position="1"/>
        <end position="20"/>
    </location>
</feature>
<evidence type="ECO:0000313" key="3">
    <source>
        <dbReference type="Proteomes" id="UP000461730"/>
    </source>
</evidence>
<dbReference type="AlphaFoldDB" id="A0A7K1U2D8"/>
<evidence type="ECO:0000313" key="2">
    <source>
        <dbReference type="EMBL" id="MVT08470.1"/>
    </source>
</evidence>
<dbReference type="EMBL" id="WRXN01000003">
    <property type="protein sequence ID" value="MVT08470.1"/>
    <property type="molecule type" value="Genomic_DNA"/>
</dbReference>
<organism evidence="2 3">
    <name type="scientific">Chitinophaga tropicalis</name>
    <dbReference type="NCBI Taxonomy" id="2683588"/>
    <lineage>
        <taxon>Bacteria</taxon>
        <taxon>Pseudomonadati</taxon>
        <taxon>Bacteroidota</taxon>
        <taxon>Chitinophagia</taxon>
        <taxon>Chitinophagales</taxon>
        <taxon>Chitinophagaceae</taxon>
        <taxon>Chitinophaga</taxon>
    </lineage>
</organism>
<accession>A0A7K1U2D8</accession>